<dbReference type="Proteomes" id="UP001199795">
    <property type="component" value="Unassembled WGS sequence"/>
</dbReference>
<evidence type="ECO:0000313" key="2">
    <source>
        <dbReference type="EMBL" id="MCF7569301.1"/>
    </source>
</evidence>
<dbReference type="InterPro" id="IPR038717">
    <property type="entry name" value="Tc1-like_DDE_dom"/>
</dbReference>
<reference evidence="2" key="1">
    <citation type="submission" date="2022-01" db="EMBL/GenBank/DDBJ databases">
        <title>Draft genome sequence of Sabulilitoribacter arenilitoris KCTC 52401.</title>
        <authorList>
            <person name="Oh J.-S."/>
        </authorList>
    </citation>
    <scope>NUCLEOTIDE SEQUENCE</scope>
    <source>
        <strain evidence="2">HMF6543</strain>
    </source>
</reference>
<comment type="caution">
    <text evidence="2">The sequence shown here is derived from an EMBL/GenBank/DDBJ whole genome shotgun (WGS) entry which is preliminary data.</text>
</comment>
<dbReference type="GO" id="GO:0003676">
    <property type="term" value="F:nucleic acid binding"/>
    <property type="evidence" value="ECO:0007669"/>
    <property type="project" value="InterPro"/>
</dbReference>
<dbReference type="EMBL" id="JAKKDU010000017">
    <property type="protein sequence ID" value="MCF7569301.1"/>
    <property type="molecule type" value="Genomic_DNA"/>
</dbReference>
<gene>
    <name evidence="2" type="ORF">L3X37_13170</name>
</gene>
<organism evidence="2 3">
    <name type="scientific">Wocania arenilitoris</name>
    <dbReference type="NCBI Taxonomy" id="2044858"/>
    <lineage>
        <taxon>Bacteria</taxon>
        <taxon>Pseudomonadati</taxon>
        <taxon>Bacteroidota</taxon>
        <taxon>Flavobacteriia</taxon>
        <taxon>Flavobacteriales</taxon>
        <taxon>Flavobacteriaceae</taxon>
        <taxon>Wocania</taxon>
    </lineage>
</organism>
<accession>A0AAE3JP33</accession>
<dbReference type="AlphaFoldDB" id="A0AAE3JP33"/>
<feature type="domain" description="Tc1-like transposase DDE" evidence="1">
    <location>
        <begin position="1"/>
        <end position="57"/>
    </location>
</feature>
<sequence length="71" mass="8485">MIIIIDNAAFHSLSKYTLPDNIILIRVPPYSPELNPSEKIWLYIKQHYKNNVFVTLDNVKQWLNDFLKIHF</sequence>
<evidence type="ECO:0000313" key="3">
    <source>
        <dbReference type="Proteomes" id="UP001199795"/>
    </source>
</evidence>
<name>A0AAE3JP33_9FLAO</name>
<dbReference type="Pfam" id="PF13358">
    <property type="entry name" value="DDE_3"/>
    <property type="match status" value="1"/>
</dbReference>
<proteinExistence type="predicted"/>
<keyword evidence="3" id="KW-1185">Reference proteome</keyword>
<dbReference type="Gene3D" id="3.30.420.10">
    <property type="entry name" value="Ribonuclease H-like superfamily/Ribonuclease H"/>
    <property type="match status" value="1"/>
</dbReference>
<evidence type="ECO:0000259" key="1">
    <source>
        <dbReference type="Pfam" id="PF13358"/>
    </source>
</evidence>
<protein>
    <submittedName>
        <fullName evidence="2">Transposase</fullName>
    </submittedName>
</protein>
<dbReference type="RefSeq" id="WP_237240678.1">
    <property type="nucleotide sequence ID" value="NZ_JAKKDU010000017.1"/>
</dbReference>
<dbReference type="InterPro" id="IPR036397">
    <property type="entry name" value="RNaseH_sf"/>
</dbReference>